<evidence type="ECO:0000256" key="2">
    <source>
        <dbReference type="SAM" id="Phobius"/>
    </source>
</evidence>
<keyword evidence="2" id="KW-1133">Transmembrane helix</keyword>
<comment type="caution">
    <text evidence="3">The sequence shown here is derived from an EMBL/GenBank/DDBJ whole genome shotgun (WGS) entry which is preliminary data.</text>
</comment>
<evidence type="ECO:0000256" key="1">
    <source>
        <dbReference type="SAM" id="MobiDB-lite"/>
    </source>
</evidence>
<protein>
    <submittedName>
        <fullName evidence="3">Pentapeptide repeat-containing protein</fullName>
    </submittedName>
</protein>
<evidence type="ECO:0000313" key="4">
    <source>
        <dbReference type="Proteomes" id="UP000655751"/>
    </source>
</evidence>
<keyword evidence="2" id="KW-0472">Membrane</keyword>
<reference evidence="3" key="1">
    <citation type="submission" date="2020-11" db="EMBL/GenBank/DDBJ databases">
        <title>Nocardia NEAU-351.nov., a novel actinomycete isolated from the cow dung.</title>
        <authorList>
            <person name="Zhang X."/>
        </authorList>
    </citation>
    <scope>NUCLEOTIDE SEQUENCE</scope>
    <source>
        <strain evidence="3">NEAU-351</strain>
    </source>
</reference>
<dbReference type="InterPro" id="IPR010916">
    <property type="entry name" value="TonB_box_CS"/>
</dbReference>
<dbReference type="AlphaFoldDB" id="A0A931I6I7"/>
<dbReference type="RefSeq" id="WP_196147081.1">
    <property type="nucleotide sequence ID" value="NZ_JADMLG010000001.1"/>
</dbReference>
<feature type="transmembrane region" description="Helical" evidence="2">
    <location>
        <begin position="81"/>
        <end position="99"/>
    </location>
</feature>
<sequence>MNIAGHAGRNGLDGDQDATIRESDRDGRKLLLWSLFGIALTSLASLILLSFFARMIDGKGSWWKIFEHKLNQGDWFEASRATVALVALAVAGGAAYLAYRRQLTADQNQRTAAETLLVTANAYKLSVERHDIEQQRELRIRFREAATQLAHPSPAVRIAGVYAMGALADDWHSRDRQDEVQVCIDVLCGYLRLPYLREHGDSHLTKRVISRPRNNLDRNSARGAVEDHFEYRQNDREVRQTIVKVIASRLKKDEEHPWSICDFDFSDAVFENANFSEVLFEGNANFDGAEFYSDKWTVFMGSIFEGDASFDGAKFHEKETLFMWTLFKEAANFNNAEFYGDLTAFDGAAFAGGALFRKAKFYSTDTFFTGMVFAGAMFNEATFMSERVKFDDPKIWRGVDFDWNDDASKKPSNILPSDWPPKELGLGTDNSPEKS</sequence>
<dbReference type="Proteomes" id="UP000655751">
    <property type="component" value="Unassembled WGS sequence"/>
</dbReference>
<dbReference type="EMBL" id="JADMLG010000001">
    <property type="protein sequence ID" value="MBH0774707.1"/>
    <property type="molecule type" value="Genomic_DNA"/>
</dbReference>
<keyword evidence="4" id="KW-1185">Reference proteome</keyword>
<organism evidence="3 4">
    <name type="scientific">Nocardia bovistercoris</name>
    <dbReference type="NCBI Taxonomy" id="2785916"/>
    <lineage>
        <taxon>Bacteria</taxon>
        <taxon>Bacillati</taxon>
        <taxon>Actinomycetota</taxon>
        <taxon>Actinomycetes</taxon>
        <taxon>Mycobacteriales</taxon>
        <taxon>Nocardiaceae</taxon>
        <taxon>Nocardia</taxon>
    </lineage>
</organism>
<proteinExistence type="predicted"/>
<feature type="region of interest" description="Disordered" evidence="1">
    <location>
        <begin position="405"/>
        <end position="435"/>
    </location>
</feature>
<name>A0A931I6I7_9NOCA</name>
<accession>A0A931I6I7</accession>
<dbReference type="Pfam" id="PF13576">
    <property type="entry name" value="Pentapeptide_3"/>
    <property type="match status" value="1"/>
</dbReference>
<keyword evidence="2" id="KW-0812">Transmembrane</keyword>
<dbReference type="Gene3D" id="2.160.20.80">
    <property type="entry name" value="E3 ubiquitin-protein ligase SopA"/>
    <property type="match status" value="1"/>
</dbReference>
<gene>
    <name evidence="3" type="ORF">IT779_00220</name>
</gene>
<feature type="transmembrane region" description="Helical" evidence="2">
    <location>
        <begin position="30"/>
        <end position="53"/>
    </location>
</feature>
<dbReference type="InterPro" id="IPR001646">
    <property type="entry name" value="5peptide_repeat"/>
</dbReference>
<evidence type="ECO:0000313" key="3">
    <source>
        <dbReference type="EMBL" id="MBH0774707.1"/>
    </source>
</evidence>
<dbReference type="PROSITE" id="PS00430">
    <property type="entry name" value="TONB_DEPENDENT_REC_1"/>
    <property type="match status" value="1"/>
</dbReference>